<name>A0A8X6R1Y9_NEPPI</name>
<comment type="caution">
    <text evidence="3">The sequence shown here is derived from an EMBL/GenBank/DDBJ whole genome shotgun (WGS) entry which is preliminary data.</text>
</comment>
<feature type="non-terminal residue" evidence="3">
    <location>
        <position position="1"/>
    </location>
</feature>
<gene>
    <name evidence="3" type="primary">Nep1_5</name>
    <name evidence="3" type="ORF">NPIL_154101</name>
</gene>
<dbReference type="PROSITE" id="PS51885">
    <property type="entry name" value="NEPRILYSIN"/>
    <property type="match status" value="1"/>
</dbReference>
<dbReference type="InterPro" id="IPR042089">
    <property type="entry name" value="Peptidase_M13_dom_2"/>
</dbReference>
<protein>
    <submittedName>
        <fullName evidence="3">Neprilysin-1</fullName>
    </submittedName>
</protein>
<keyword evidence="4" id="KW-1185">Reference proteome</keyword>
<dbReference type="SUPFAM" id="SSF55486">
    <property type="entry name" value="Metalloproteases ('zincins'), catalytic domain"/>
    <property type="match status" value="1"/>
</dbReference>
<dbReference type="Proteomes" id="UP000887013">
    <property type="component" value="Unassembled WGS sequence"/>
</dbReference>
<sequence>TRDEEGSKVLSEDLKKFGGWPLLEETWDDSNFNWTDLLIHFFENGYPIDMLLSITIEVDVKNTSAALISVNQPTLGLRERGYFILTTEKPLKRYKELILEIAKYLKPELNETNAREDIEEAIKIETSLAKVSIF</sequence>
<dbReference type="InterPro" id="IPR000718">
    <property type="entry name" value="Peptidase_M13"/>
</dbReference>
<organism evidence="3 4">
    <name type="scientific">Nephila pilipes</name>
    <name type="common">Giant wood spider</name>
    <name type="synonym">Nephila maculata</name>
    <dbReference type="NCBI Taxonomy" id="299642"/>
    <lineage>
        <taxon>Eukaryota</taxon>
        <taxon>Metazoa</taxon>
        <taxon>Ecdysozoa</taxon>
        <taxon>Arthropoda</taxon>
        <taxon>Chelicerata</taxon>
        <taxon>Arachnida</taxon>
        <taxon>Araneae</taxon>
        <taxon>Araneomorphae</taxon>
        <taxon>Entelegynae</taxon>
        <taxon>Araneoidea</taxon>
        <taxon>Nephilidae</taxon>
        <taxon>Nephila</taxon>
    </lineage>
</organism>
<dbReference type="GO" id="GO:0006508">
    <property type="term" value="P:proteolysis"/>
    <property type="evidence" value="ECO:0007669"/>
    <property type="project" value="InterPro"/>
</dbReference>
<feature type="domain" description="Peptidase M13 N-terminal" evidence="2">
    <location>
        <begin position="2"/>
        <end position="132"/>
    </location>
</feature>
<evidence type="ECO:0000313" key="3">
    <source>
        <dbReference type="EMBL" id="GFU49725.1"/>
    </source>
</evidence>
<dbReference type="Gene3D" id="1.10.1380.10">
    <property type="entry name" value="Neutral endopeptidase , domain2"/>
    <property type="match status" value="1"/>
</dbReference>
<dbReference type="Pfam" id="PF05649">
    <property type="entry name" value="Peptidase_M13_N"/>
    <property type="match status" value="1"/>
</dbReference>
<dbReference type="OrthoDB" id="6671782at2759"/>
<reference evidence="3" key="1">
    <citation type="submission" date="2020-08" db="EMBL/GenBank/DDBJ databases">
        <title>Multicomponent nature underlies the extraordinary mechanical properties of spider dragline silk.</title>
        <authorList>
            <person name="Kono N."/>
            <person name="Nakamura H."/>
            <person name="Mori M."/>
            <person name="Yoshida Y."/>
            <person name="Ohtoshi R."/>
            <person name="Malay A.D."/>
            <person name="Moran D.A.P."/>
            <person name="Tomita M."/>
            <person name="Numata K."/>
            <person name="Arakawa K."/>
        </authorList>
    </citation>
    <scope>NUCLEOTIDE SEQUENCE</scope>
</reference>
<proteinExistence type="inferred from homology"/>
<comment type="similarity">
    <text evidence="1">Belongs to the peptidase M13 family.</text>
</comment>
<evidence type="ECO:0000259" key="2">
    <source>
        <dbReference type="Pfam" id="PF05649"/>
    </source>
</evidence>
<dbReference type="AlphaFoldDB" id="A0A8X6R1Y9"/>
<dbReference type="GO" id="GO:0004222">
    <property type="term" value="F:metalloendopeptidase activity"/>
    <property type="evidence" value="ECO:0007669"/>
    <property type="project" value="InterPro"/>
</dbReference>
<accession>A0A8X6R1Y9</accession>
<dbReference type="EMBL" id="BMAW01037756">
    <property type="protein sequence ID" value="GFU49725.1"/>
    <property type="molecule type" value="Genomic_DNA"/>
</dbReference>
<dbReference type="InterPro" id="IPR008753">
    <property type="entry name" value="Peptidase_M13_N"/>
</dbReference>
<evidence type="ECO:0000313" key="4">
    <source>
        <dbReference type="Proteomes" id="UP000887013"/>
    </source>
</evidence>
<evidence type="ECO:0000256" key="1">
    <source>
        <dbReference type="ARBA" id="ARBA00007357"/>
    </source>
</evidence>